<keyword evidence="6" id="KW-1185">Reference proteome</keyword>
<organism evidence="5 6">
    <name type="scientific">Salinithrix halophila</name>
    <dbReference type="NCBI Taxonomy" id="1485204"/>
    <lineage>
        <taxon>Bacteria</taxon>
        <taxon>Bacillati</taxon>
        <taxon>Bacillota</taxon>
        <taxon>Bacilli</taxon>
        <taxon>Bacillales</taxon>
        <taxon>Thermoactinomycetaceae</taxon>
        <taxon>Salinithrix</taxon>
    </lineage>
</organism>
<dbReference type="PANTHER" id="PTHR34384">
    <property type="entry name" value="L-2,3-DIAMINOPROPANOATE--CITRATE LIGASE"/>
    <property type="match status" value="1"/>
</dbReference>
<dbReference type="InterPro" id="IPR022770">
    <property type="entry name" value="IucA/IucC-like_C"/>
</dbReference>
<comment type="similarity">
    <text evidence="2">Belongs to the IucA/IucC family.</text>
</comment>
<sequence length="626" mass="71093">MKMIEGDSRTDTESAVMERDLDALLQETVKSQEYVAVRRRIFRQLVESLLYEGVLGIRIEEKGGVNWFVMEGRTEAGEPVLYRAPGTRRFTFNRIRLTGPVERVEGGRSEEASSLALFLTETKETTGADPERLKGFIRELEETLFKDALCQTVRRKEGRRFAGRDGDALEAELMDGHPYHPSYKSRVGFDVAAHLAYGPEFRRPIHPVWVAARQEATRVDALDPGWETLVRRQLGDALCTRFARRIQEAGQDLASYVWLPLHPWQWRNVVAPRFQTEIQEGTLIWLGESEEAYHAQQSIRTLMNADAPDKEYLKLALSILNTSTGRVLAPHTVANAPRVSGWMKQILAADPFLQEEIGLVLLGETAGASFIPTVPEAVRDGVYGVMGSIWRESIHPFLEEGEAFVAFNGLTQRDTDGTPLIDAWVKEQGVEEWTQLLLQASVIPLIHLLYAHGIGVEAHAQNMVLIHEGGIPKRVALKDFHDGIRFSRQHLAAPIPCPELEATPEEHARVNRNSFIETEDPRQVSDFMHDAFFFINLGELAMFLHDAYDLSEERFWSMVQDIIHSYQARFPEQKLRYERFDLFSPTVEVEQLTKRRLFPETEIRVHPVDNSLSPLAGKEGRTCATK</sequence>
<feature type="domain" description="Aerobactin siderophore biosynthesis IucA/IucC-like C-terminal" evidence="4">
    <location>
        <begin position="431"/>
        <end position="602"/>
    </location>
</feature>
<evidence type="ECO:0000256" key="1">
    <source>
        <dbReference type="ARBA" id="ARBA00004924"/>
    </source>
</evidence>
<dbReference type="EMBL" id="JBHSAP010000007">
    <property type="protein sequence ID" value="MFC4075646.1"/>
    <property type="molecule type" value="Genomic_DNA"/>
</dbReference>
<dbReference type="RefSeq" id="WP_380701775.1">
    <property type="nucleotide sequence ID" value="NZ_JBHSAP010000007.1"/>
</dbReference>
<dbReference type="Pfam" id="PF06276">
    <property type="entry name" value="FhuF"/>
    <property type="match status" value="1"/>
</dbReference>
<evidence type="ECO:0000313" key="6">
    <source>
        <dbReference type="Proteomes" id="UP001595843"/>
    </source>
</evidence>
<evidence type="ECO:0000259" key="4">
    <source>
        <dbReference type="Pfam" id="PF06276"/>
    </source>
</evidence>
<dbReference type="PANTHER" id="PTHR34384:SF6">
    <property type="entry name" value="STAPHYLOFERRIN B SYNTHASE"/>
    <property type="match status" value="1"/>
</dbReference>
<dbReference type="Gene3D" id="6.10.250.3370">
    <property type="match status" value="1"/>
</dbReference>
<evidence type="ECO:0000313" key="5">
    <source>
        <dbReference type="EMBL" id="MFC4075646.1"/>
    </source>
</evidence>
<dbReference type="Pfam" id="PF04183">
    <property type="entry name" value="IucA_IucC"/>
    <property type="match status" value="1"/>
</dbReference>
<feature type="domain" description="Aerobactin siderophore biosynthesis IucA/IucC N-terminal" evidence="3">
    <location>
        <begin position="168"/>
        <end position="412"/>
    </location>
</feature>
<dbReference type="Gene3D" id="3.30.310.280">
    <property type="match status" value="1"/>
</dbReference>
<dbReference type="InterPro" id="IPR007310">
    <property type="entry name" value="Aerobactin_biosyn_IucA/IucC_N"/>
</dbReference>
<evidence type="ECO:0000259" key="3">
    <source>
        <dbReference type="Pfam" id="PF04183"/>
    </source>
</evidence>
<reference evidence="6" key="1">
    <citation type="journal article" date="2019" name="Int. J. Syst. Evol. Microbiol.">
        <title>The Global Catalogue of Microorganisms (GCM) 10K type strain sequencing project: providing services to taxonomists for standard genome sequencing and annotation.</title>
        <authorList>
            <consortium name="The Broad Institute Genomics Platform"/>
            <consortium name="The Broad Institute Genome Sequencing Center for Infectious Disease"/>
            <person name="Wu L."/>
            <person name="Ma J."/>
        </authorList>
    </citation>
    <scope>NUCLEOTIDE SEQUENCE [LARGE SCALE GENOMIC DNA]</scope>
    <source>
        <strain evidence="6">IBRC-M 10813</strain>
    </source>
</reference>
<comment type="pathway">
    <text evidence="1">Siderophore biosynthesis.</text>
</comment>
<dbReference type="Proteomes" id="UP001595843">
    <property type="component" value="Unassembled WGS sequence"/>
</dbReference>
<protein>
    <submittedName>
        <fullName evidence="5">IucA/IucC family protein</fullName>
    </submittedName>
</protein>
<dbReference type="InterPro" id="IPR037455">
    <property type="entry name" value="LucA/IucC-like"/>
</dbReference>
<proteinExistence type="inferred from homology"/>
<comment type="caution">
    <text evidence="5">The sequence shown here is derived from an EMBL/GenBank/DDBJ whole genome shotgun (WGS) entry which is preliminary data.</text>
</comment>
<gene>
    <name evidence="5" type="ORF">ACFOUO_02360</name>
</gene>
<evidence type="ECO:0000256" key="2">
    <source>
        <dbReference type="ARBA" id="ARBA00007832"/>
    </source>
</evidence>
<accession>A0ABV8JA41</accession>
<name>A0ABV8JA41_9BACL</name>
<dbReference type="Gene3D" id="1.10.510.40">
    <property type="match status" value="1"/>
</dbReference>